<dbReference type="GO" id="GO:0000981">
    <property type="term" value="F:DNA-binding transcription factor activity, RNA polymerase II-specific"/>
    <property type="evidence" value="ECO:0007669"/>
    <property type="project" value="TreeGrafter"/>
</dbReference>
<reference evidence="15" key="3">
    <citation type="submission" date="2025-09" db="UniProtKB">
        <authorList>
            <consortium name="Ensembl"/>
        </authorList>
    </citation>
    <scope>IDENTIFICATION</scope>
</reference>
<evidence type="ECO:0000256" key="3">
    <source>
        <dbReference type="ARBA" id="ARBA00006991"/>
    </source>
</evidence>
<name>A0A4W5R634_9TELE</name>
<reference evidence="16" key="1">
    <citation type="submission" date="2018-06" db="EMBL/GenBank/DDBJ databases">
        <title>Genome assembly of Danube salmon.</title>
        <authorList>
            <person name="Macqueen D.J."/>
            <person name="Gundappa M.K."/>
        </authorList>
    </citation>
    <scope>NUCLEOTIDE SEQUENCE [LARGE SCALE GENOMIC DNA]</scope>
</reference>
<evidence type="ECO:0000256" key="10">
    <source>
        <dbReference type="ARBA" id="ARBA00023163"/>
    </source>
</evidence>
<dbReference type="GO" id="GO:0000978">
    <property type="term" value="F:RNA polymerase II cis-regulatory region sequence-specific DNA binding"/>
    <property type="evidence" value="ECO:0007669"/>
    <property type="project" value="TreeGrafter"/>
</dbReference>
<dbReference type="InterPro" id="IPR036236">
    <property type="entry name" value="Znf_C2H2_sf"/>
</dbReference>
<comment type="similarity">
    <text evidence="3">Belongs to the krueppel C2H2-type zinc-finger protein family.</text>
</comment>
<evidence type="ECO:0000256" key="5">
    <source>
        <dbReference type="ARBA" id="ARBA00022737"/>
    </source>
</evidence>
<evidence type="ECO:0000256" key="4">
    <source>
        <dbReference type="ARBA" id="ARBA00022723"/>
    </source>
</evidence>
<keyword evidence="9" id="KW-0238">DNA-binding</keyword>
<comment type="subcellular location">
    <subcellularLocation>
        <location evidence="2">Nucleus</location>
    </subcellularLocation>
</comment>
<dbReference type="PROSITE" id="PS00028">
    <property type="entry name" value="ZINC_FINGER_C2H2_1"/>
    <property type="match status" value="2"/>
</dbReference>
<dbReference type="FunFam" id="3.30.160.60:FF:002110">
    <property type="entry name" value="Zinc finger protein 1053"/>
    <property type="match status" value="1"/>
</dbReference>
<evidence type="ECO:0000259" key="14">
    <source>
        <dbReference type="PROSITE" id="PS50157"/>
    </source>
</evidence>
<evidence type="ECO:0000256" key="11">
    <source>
        <dbReference type="ARBA" id="ARBA00023242"/>
    </source>
</evidence>
<dbReference type="FunFam" id="3.30.160.60:FF:000025">
    <property type="entry name" value="Spalt-like transcription factor 1"/>
    <property type="match status" value="1"/>
</dbReference>
<dbReference type="Pfam" id="PF13465">
    <property type="entry name" value="zf-H2C2_2"/>
    <property type="match status" value="1"/>
</dbReference>
<evidence type="ECO:0000313" key="15">
    <source>
        <dbReference type="Ensembl" id="ENSHHUP00000085371.1"/>
    </source>
</evidence>
<dbReference type="PANTHER" id="PTHR14003:SF23">
    <property type="entry name" value="ZINC FINGER PROTEIN 143"/>
    <property type="match status" value="1"/>
</dbReference>
<evidence type="ECO:0000256" key="12">
    <source>
        <dbReference type="ARBA" id="ARBA00038474"/>
    </source>
</evidence>
<keyword evidence="5" id="KW-0677">Repeat</keyword>
<comment type="similarity">
    <text evidence="12">Belongs to the sal C2H2-type zinc-finger protein family.</text>
</comment>
<dbReference type="AlphaFoldDB" id="A0A4W5R634"/>
<evidence type="ECO:0000256" key="7">
    <source>
        <dbReference type="ARBA" id="ARBA00022833"/>
    </source>
</evidence>
<sequence length="136" mass="15211">TQNEAEKDPPVFHKCPDCGKEFTQANKLERHMRTHTGERPYQCSVCGMRFNQKGNLKTHFKVHTGECPPLPLIHPGGLLANCHGRSNQSPRTHALTGHGERTLAVLAPFLYSALLLTRAHMGTLRAQLKCSALYRE</sequence>
<evidence type="ECO:0000256" key="13">
    <source>
        <dbReference type="PROSITE-ProRule" id="PRU00042"/>
    </source>
</evidence>
<keyword evidence="10" id="KW-0804">Transcription</keyword>
<dbReference type="GO" id="GO:0005667">
    <property type="term" value="C:transcription regulator complex"/>
    <property type="evidence" value="ECO:0007669"/>
    <property type="project" value="TreeGrafter"/>
</dbReference>
<comment type="function">
    <text evidence="1">May be involved in transcriptional regulation.</text>
</comment>
<keyword evidence="8" id="KW-0805">Transcription regulation</keyword>
<dbReference type="GeneTree" id="ENSGT01150000286918"/>
<evidence type="ECO:0000256" key="2">
    <source>
        <dbReference type="ARBA" id="ARBA00004123"/>
    </source>
</evidence>
<dbReference type="PROSITE" id="PS50157">
    <property type="entry name" value="ZINC_FINGER_C2H2_2"/>
    <property type="match status" value="2"/>
</dbReference>
<dbReference type="Ensembl" id="ENSHHUT00000088039.1">
    <property type="protein sequence ID" value="ENSHHUP00000085371.1"/>
    <property type="gene ID" value="ENSHHUG00000049448.1"/>
</dbReference>
<dbReference type="Gene3D" id="3.30.160.60">
    <property type="entry name" value="Classic Zinc Finger"/>
    <property type="match status" value="2"/>
</dbReference>
<evidence type="ECO:0000256" key="9">
    <source>
        <dbReference type="ARBA" id="ARBA00023125"/>
    </source>
</evidence>
<feature type="domain" description="C2H2-type" evidence="14">
    <location>
        <begin position="41"/>
        <end position="68"/>
    </location>
</feature>
<organism evidence="15 16">
    <name type="scientific">Hucho hucho</name>
    <name type="common">huchen</name>
    <dbReference type="NCBI Taxonomy" id="62062"/>
    <lineage>
        <taxon>Eukaryota</taxon>
        <taxon>Metazoa</taxon>
        <taxon>Chordata</taxon>
        <taxon>Craniata</taxon>
        <taxon>Vertebrata</taxon>
        <taxon>Euteleostomi</taxon>
        <taxon>Actinopterygii</taxon>
        <taxon>Neopterygii</taxon>
        <taxon>Teleostei</taxon>
        <taxon>Protacanthopterygii</taxon>
        <taxon>Salmoniformes</taxon>
        <taxon>Salmonidae</taxon>
        <taxon>Salmoninae</taxon>
        <taxon>Hucho</taxon>
    </lineage>
</organism>
<dbReference type="GO" id="GO:0008270">
    <property type="term" value="F:zinc ion binding"/>
    <property type="evidence" value="ECO:0007669"/>
    <property type="project" value="UniProtKB-KW"/>
</dbReference>
<dbReference type="SUPFAM" id="SSF57667">
    <property type="entry name" value="beta-beta-alpha zinc fingers"/>
    <property type="match status" value="1"/>
</dbReference>
<dbReference type="InterPro" id="IPR013087">
    <property type="entry name" value="Znf_C2H2_type"/>
</dbReference>
<dbReference type="GO" id="GO:0000785">
    <property type="term" value="C:chromatin"/>
    <property type="evidence" value="ECO:0007669"/>
    <property type="project" value="TreeGrafter"/>
</dbReference>
<evidence type="ECO:0000256" key="8">
    <source>
        <dbReference type="ARBA" id="ARBA00023015"/>
    </source>
</evidence>
<reference evidence="15" key="2">
    <citation type="submission" date="2025-08" db="UniProtKB">
        <authorList>
            <consortium name="Ensembl"/>
        </authorList>
    </citation>
    <scope>IDENTIFICATION</scope>
</reference>
<keyword evidence="16" id="KW-1185">Reference proteome</keyword>
<keyword evidence="4" id="KW-0479">Metal-binding</keyword>
<dbReference type="Proteomes" id="UP000314982">
    <property type="component" value="Unassembled WGS sequence"/>
</dbReference>
<dbReference type="SMART" id="SM00355">
    <property type="entry name" value="ZnF_C2H2"/>
    <property type="match status" value="2"/>
</dbReference>
<evidence type="ECO:0000256" key="1">
    <source>
        <dbReference type="ARBA" id="ARBA00003767"/>
    </source>
</evidence>
<keyword evidence="11" id="KW-0539">Nucleus</keyword>
<accession>A0A4W5R634</accession>
<feature type="domain" description="C2H2-type" evidence="14">
    <location>
        <begin position="13"/>
        <end position="40"/>
    </location>
</feature>
<keyword evidence="7" id="KW-0862">Zinc</keyword>
<evidence type="ECO:0000256" key="6">
    <source>
        <dbReference type="ARBA" id="ARBA00022771"/>
    </source>
</evidence>
<evidence type="ECO:0000313" key="16">
    <source>
        <dbReference type="Proteomes" id="UP000314982"/>
    </source>
</evidence>
<dbReference type="PANTHER" id="PTHR14003">
    <property type="entry name" value="TRANSCRIPTIONAL REPRESSOR PROTEIN YY"/>
    <property type="match status" value="1"/>
</dbReference>
<protein>
    <recommendedName>
        <fullName evidence="14">C2H2-type domain-containing protein</fullName>
    </recommendedName>
</protein>
<keyword evidence="6 13" id="KW-0863">Zinc-finger</keyword>
<dbReference type="GO" id="GO:0031519">
    <property type="term" value="C:PcG protein complex"/>
    <property type="evidence" value="ECO:0007669"/>
    <property type="project" value="TreeGrafter"/>
</dbReference>
<proteinExistence type="inferred from homology"/>